<keyword evidence="2" id="KW-0812">Transmembrane</keyword>
<evidence type="ECO:0000256" key="2">
    <source>
        <dbReference type="SAM" id="Phobius"/>
    </source>
</evidence>
<evidence type="ECO:0000313" key="4">
    <source>
        <dbReference type="Proteomes" id="UP000011519"/>
    </source>
</evidence>
<dbReference type="EMBL" id="AOIM01000009">
    <property type="protein sequence ID" value="ELY94973.1"/>
    <property type="molecule type" value="Genomic_DNA"/>
</dbReference>
<sequence>MTQRRFQHDDRGSTSRRELLIAVGIAVLAGIAVLSLGFTYTYGEAPAESLLTADTPPHMTTYDTPEAAADEMGHADELYLLADDSGVLVYESDSADGSTQLGADVTQQLTELLLGLSGGSASELAAGDSDSSAGDDEPTETTALGSFDLEQSLDQLFAQPTGETELAIDVDGEYSPDANEFDASLSSTMPLTEMPGPMGAEATETTRAQQGTPVQSVSEPPTSAETSGTMEMTPETVTTSGKWAVVHERASEEPVSDPEAVGNTTPAATTELTLTDDGLSDGYRLSVSQLEYVNTTGDAGDDAVLSDQTALSNALEAEYDTIAAAFDGESDVELHHHEYAVVENGGGEDGTETARLELEYTVTYTGIDDGIEAMLATELAEHSQVSTQEASEIASGVTALDLETVTVSRTTTHTETETRTVIDWEVAIGNYQETARALAGVTVSGDENGTAANTTDDTPAANLTSDERVAETLAAQTAANLRTTTEWNASIDVVDVDEEGDSDHEQTAAVPQATVDATVTGTTDNWSDYVEERTDRGFEDPAAVSFSLAATDVDGELDLHGEFELPQSTVADRTLGFITESLGPDPLGGQTGSEFVDILEEWNLDLTRTSVELGDDTVRITSGATVEDLGTLVDQVGPAELVPGGTAVEDQPERTYVHVADLGLSETVDRDAPGRELESLPVVDDKTTLHGVGGWDGEEIVVERGTKSEGG</sequence>
<proteinExistence type="predicted"/>
<keyword evidence="2" id="KW-1133">Transmembrane helix</keyword>
<organism evidence="3 4">
    <name type="scientific">Natrialba hulunbeirensis JCM 10989</name>
    <dbReference type="NCBI Taxonomy" id="1227493"/>
    <lineage>
        <taxon>Archaea</taxon>
        <taxon>Methanobacteriati</taxon>
        <taxon>Methanobacteriota</taxon>
        <taxon>Stenosarchaea group</taxon>
        <taxon>Halobacteria</taxon>
        <taxon>Halobacteriales</taxon>
        <taxon>Natrialbaceae</taxon>
        <taxon>Natrialba</taxon>
    </lineage>
</organism>
<feature type="region of interest" description="Disordered" evidence="1">
    <location>
        <begin position="174"/>
        <end position="236"/>
    </location>
</feature>
<protein>
    <submittedName>
        <fullName evidence="3">Uncharacterized protein</fullName>
    </submittedName>
</protein>
<keyword evidence="2" id="KW-0472">Membrane</keyword>
<dbReference type="Proteomes" id="UP000011519">
    <property type="component" value="Unassembled WGS sequence"/>
</dbReference>
<feature type="region of interest" description="Disordered" evidence="1">
    <location>
        <begin position="120"/>
        <end position="140"/>
    </location>
</feature>
<gene>
    <name evidence="3" type="ORF">C483_01356</name>
</gene>
<dbReference type="RefSeq" id="WP_006651544.1">
    <property type="nucleotide sequence ID" value="NZ_AOIM01000009.1"/>
</dbReference>
<accession>M0AC92</accession>
<reference evidence="3 4" key="1">
    <citation type="journal article" date="2014" name="PLoS Genet.">
        <title>Phylogenetically driven sequencing of extremely halophilic archaea reveals strategies for static and dynamic osmo-response.</title>
        <authorList>
            <person name="Becker E.A."/>
            <person name="Seitzer P.M."/>
            <person name="Tritt A."/>
            <person name="Larsen D."/>
            <person name="Krusor M."/>
            <person name="Yao A.I."/>
            <person name="Wu D."/>
            <person name="Madern D."/>
            <person name="Eisen J.A."/>
            <person name="Darling A.E."/>
            <person name="Facciotti M.T."/>
        </authorList>
    </citation>
    <scope>NUCLEOTIDE SEQUENCE [LARGE SCALE GENOMIC DNA]</scope>
    <source>
        <strain evidence="3 4">JCM 10989</strain>
    </source>
</reference>
<feature type="compositionally biased region" description="Low complexity" evidence="1">
    <location>
        <begin position="120"/>
        <end position="132"/>
    </location>
</feature>
<feature type="compositionally biased region" description="Polar residues" evidence="1">
    <location>
        <begin position="203"/>
        <end position="236"/>
    </location>
</feature>
<dbReference type="PATRIC" id="fig|1227493.4.peg.251"/>
<name>M0AC92_9EURY</name>
<evidence type="ECO:0000256" key="1">
    <source>
        <dbReference type="SAM" id="MobiDB-lite"/>
    </source>
</evidence>
<comment type="caution">
    <text evidence="3">The sequence shown here is derived from an EMBL/GenBank/DDBJ whole genome shotgun (WGS) entry which is preliminary data.</text>
</comment>
<dbReference type="OrthoDB" id="169813at2157"/>
<keyword evidence="4" id="KW-1185">Reference proteome</keyword>
<dbReference type="AlphaFoldDB" id="M0AC92"/>
<feature type="transmembrane region" description="Helical" evidence="2">
    <location>
        <begin position="20"/>
        <end position="42"/>
    </location>
</feature>
<evidence type="ECO:0000313" key="3">
    <source>
        <dbReference type="EMBL" id="ELY94973.1"/>
    </source>
</evidence>